<dbReference type="InterPro" id="IPR029058">
    <property type="entry name" value="AB_hydrolase_fold"/>
</dbReference>
<evidence type="ECO:0008006" key="3">
    <source>
        <dbReference type="Google" id="ProtNLM"/>
    </source>
</evidence>
<proteinExistence type="predicted"/>
<name>A0A8H7QXM2_9FUNG</name>
<evidence type="ECO:0000313" key="1">
    <source>
        <dbReference type="EMBL" id="KAG2200232.1"/>
    </source>
</evidence>
<dbReference type="SUPFAM" id="SSF53474">
    <property type="entry name" value="alpha/beta-Hydrolases"/>
    <property type="match status" value="1"/>
</dbReference>
<accession>A0A8H7QXM2</accession>
<reference evidence="1" key="1">
    <citation type="submission" date="2020-12" db="EMBL/GenBank/DDBJ databases">
        <title>Metabolic potential, ecology and presence of endohyphal bacteria is reflected in genomic diversity of Mucoromycotina.</title>
        <authorList>
            <person name="Muszewska A."/>
            <person name="Okrasinska A."/>
            <person name="Steczkiewicz K."/>
            <person name="Drgas O."/>
            <person name="Orlowska M."/>
            <person name="Perlinska-Lenart U."/>
            <person name="Aleksandrzak-Piekarczyk T."/>
            <person name="Szatraj K."/>
            <person name="Zielenkiewicz U."/>
            <person name="Pilsyk S."/>
            <person name="Malc E."/>
            <person name="Mieczkowski P."/>
            <person name="Kruszewska J.S."/>
            <person name="Biernat P."/>
            <person name="Pawlowska J."/>
        </authorList>
    </citation>
    <scope>NUCLEOTIDE SEQUENCE</scope>
    <source>
        <strain evidence="1">CBS 226.32</strain>
    </source>
</reference>
<dbReference type="AlphaFoldDB" id="A0A8H7QXM2"/>
<keyword evidence="2" id="KW-1185">Reference proteome</keyword>
<evidence type="ECO:0000313" key="2">
    <source>
        <dbReference type="Proteomes" id="UP000650833"/>
    </source>
</evidence>
<protein>
    <recommendedName>
        <fullName evidence="3">DUF1749-domain-containing protein</fullName>
    </recommendedName>
</protein>
<organism evidence="1 2">
    <name type="scientific">Mucor plumbeus</name>
    <dbReference type="NCBI Taxonomy" id="97098"/>
    <lineage>
        <taxon>Eukaryota</taxon>
        <taxon>Fungi</taxon>
        <taxon>Fungi incertae sedis</taxon>
        <taxon>Mucoromycota</taxon>
        <taxon>Mucoromycotina</taxon>
        <taxon>Mucoromycetes</taxon>
        <taxon>Mucorales</taxon>
        <taxon>Mucorineae</taxon>
        <taxon>Mucoraceae</taxon>
        <taxon>Mucor</taxon>
    </lineage>
</organism>
<dbReference type="OrthoDB" id="10034502at2759"/>
<comment type="caution">
    <text evidence="1">The sequence shown here is derived from an EMBL/GenBank/DDBJ whole genome shotgun (WGS) entry which is preliminary data.</text>
</comment>
<dbReference type="Gene3D" id="3.40.50.1820">
    <property type="entry name" value="alpha/beta hydrolase"/>
    <property type="match status" value="1"/>
</dbReference>
<dbReference type="EMBL" id="JAEPRC010000324">
    <property type="protein sequence ID" value="KAG2200232.1"/>
    <property type="molecule type" value="Genomic_DNA"/>
</dbReference>
<dbReference type="Pfam" id="PF08538">
    <property type="entry name" value="DUF1749"/>
    <property type="match status" value="1"/>
</dbReference>
<dbReference type="Proteomes" id="UP000650833">
    <property type="component" value="Unassembled WGS sequence"/>
</dbReference>
<sequence length="280" mass="31575">MEFSGDLFQYDEEERLNAFETEPKSDKVVIFIGGLGDGFNAVPFLSPLSKAVSALGWSLVQVQLSSSVDGFGTSNLQTDCKQLDTLVNYLKSKRQKKKFVFIGHSTGCQDSYWHNKYGKSSTDISGYILQAPVSDRQYLQSLEQYEYLLNLSIKMRKDGNGQEIMPRKAHWAPITGDRFYSLAARGGDDDVFSTDLTDEEIKKLYDGVDRPIVWVYGAKDEYYQASNGDEMENYERFKSIVPAIKEGHLVPNADHCITAKDAQQAFCKIVSDFLTTVDEQ</sequence>
<dbReference type="PANTHER" id="PTHR31591">
    <property type="entry name" value="UPF0613 PROTEIN PB24D3.06C"/>
    <property type="match status" value="1"/>
</dbReference>
<gene>
    <name evidence="1" type="ORF">INT46_004520</name>
</gene>
<dbReference type="PANTHER" id="PTHR31591:SF1">
    <property type="entry name" value="UPF0613 PROTEIN PB24D3.06C"/>
    <property type="match status" value="1"/>
</dbReference>
<dbReference type="InterPro" id="IPR013744">
    <property type="entry name" value="SidJ"/>
</dbReference>